<feature type="compositionally biased region" description="Polar residues" evidence="1">
    <location>
        <begin position="298"/>
        <end position="307"/>
    </location>
</feature>
<gene>
    <name evidence="4" type="ORF">K5I21_20915</name>
</gene>
<evidence type="ECO:0000259" key="3">
    <source>
        <dbReference type="PROSITE" id="PS51782"/>
    </source>
</evidence>
<sequence length="507" mass="54846">MGELYNPFPRLPKNIRQIGDRDDVVKLYVEDYVNTYLKRLYPTGGQDLRVGILLGSTETYEGVPYIFIDGALEMEDVTAAGEKVIFSEAAWKKAYQSIEETFPKRTVQGWFICGAPGCILSPLNYWKQHTQYFGGKNQLMYLNSGIDGEEAAYITSDDGFYRLKGYSVYYERNQMMQDYMILRKDVRRVETGGGDRVIRDFRQRMEGRKIEAASRRGTIKMLGMLCSVLSVAVLAGGVVMFNNYQKMREMETVLVSVLPSGVKGLENYIGREDDDNLVVEQIKGKVYPTEKSAEEAKTGQSVLNSGESVEKTAIPGSETAGEMQPESEARETAGQEPASAQSRAQAEGQTQADGQNGAADLTGAQTDGQAQTGGQAQTDGQAQTGGQAHTDGQAQTGGQAQTDGQASGAKPENGGGSASSQSGGTGSEESGQNGSGGNSTAIKDYPVTNMKPGKTYIIGDGETLYGICFKLYNNLNYLEDICALNNLDDVNKIIAGQELVLPALEGE</sequence>
<feature type="compositionally biased region" description="Polar residues" evidence="1">
    <location>
        <begin position="338"/>
        <end position="354"/>
    </location>
</feature>
<feature type="compositionally biased region" description="Low complexity" evidence="1">
    <location>
        <begin position="362"/>
        <end position="406"/>
    </location>
</feature>
<dbReference type="InterPro" id="IPR018392">
    <property type="entry name" value="LysM"/>
</dbReference>
<protein>
    <submittedName>
        <fullName evidence="4">LysM peptidoglycan-binding domain-containing protein</fullName>
    </submittedName>
</protein>
<dbReference type="Gene3D" id="3.10.350.10">
    <property type="entry name" value="LysM domain"/>
    <property type="match status" value="1"/>
</dbReference>
<comment type="caution">
    <text evidence="4">The sequence shown here is derived from an EMBL/GenBank/DDBJ whole genome shotgun (WGS) entry which is preliminary data.</text>
</comment>
<name>A0AAW5F8U7_CLOSY</name>
<dbReference type="EMBL" id="JAINVB010000001">
    <property type="protein sequence ID" value="MCK0088284.1"/>
    <property type="molecule type" value="Genomic_DNA"/>
</dbReference>
<evidence type="ECO:0000256" key="2">
    <source>
        <dbReference type="SAM" id="Phobius"/>
    </source>
</evidence>
<dbReference type="Proteomes" id="UP001203136">
    <property type="component" value="Unassembled WGS sequence"/>
</dbReference>
<keyword evidence="2" id="KW-1133">Transmembrane helix</keyword>
<proteinExistence type="predicted"/>
<dbReference type="InterPro" id="IPR036779">
    <property type="entry name" value="LysM_dom_sf"/>
</dbReference>
<keyword evidence="2" id="KW-0472">Membrane</keyword>
<dbReference type="SMART" id="SM00257">
    <property type="entry name" value="LysM"/>
    <property type="match status" value="1"/>
</dbReference>
<dbReference type="AlphaFoldDB" id="A0AAW5F8U7"/>
<evidence type="ECO:0000313" key="4">
    <source>
        <dbReference type="EMBL" id="MCK0088284.1"/>
    </source>
</evidence>
<feature type="region of interest" description="Disordered" evidence="1">
    <location>
        <begin position="290"/>
        <end position="448"/>
    </location>
</feature>
<reference evidence="4" key="1">
    <citation type="journal article" date="2022" name="Cell Host Microbe">
        <title>Colonization of the live biotherapeutic product VE303 and modulation of the microbiota and metabolites in healthy volunteers.</title>
        <authorList>
            <person name="Dsouza M."/>
            <person name="Menon R."/>
            <person name="Crossette E."/>
            <person name="Bhattarai S.K."/>
            <person name="Schneider J."/>
            <person name="Kim Y.G."/>
            <person name="Reddy S."/>
            <person name="Caballero S."/>
            <person name="Felix C."/>
            <person name="Cornacchione L."/>
            <person name="Hendrickson J."/>
            <person name="Watson A.R."/>
            <person name="Minot S.S."/>
            <person name="Greenfield N."/>
            <person name="Schopf L."/>
            <person name="Szabady R."/>
            <person name="Patarroyo J."/>
            <person name="Smith W."/>
            <person name="Harrison P."/>
            <person name="Kuijper E.J."/>
            <person name="Kelly C.P."/>
            <person name="Olle B."/>
            <person name="Bobilev D."/>
            <person name="Silber J.L."/>
            <person name="Bucci V."/>
            <person name="Roberts B."/>
            <person name="Faith J."/>
            <person name="Norman J.M."/>
        </authorList>
    </citation>
    <scope>NUCLEOTIDE SEQUENCE</scope>
    <source>
        <strain evidence="4">VE303-04</strain>
    </source>
</reference>
<evidence type="ECO:0000256" key="1">
    <source>
        <dbReference type="SAM" id="MobiDB-lite"/>
    </source>
</evidence>
<feature type="transmembrane region" description="Helical" evidence="2">
    <location>
        <begin position="221"/>
        <end position="241"/>
    </location>
</feature>
<dbReference type="CDD" id="cd00118">
    <property type="entry name" value="LysM"/>
    <property type="match status" value="1"/>
</dbReference>
<keyword evidence="2" id="KW-0812">Transmembrane</keyword>
<feature type="domain" description="LysM" evidence="3">
    <location>
        <begin position="454"/>
        <end position="501"/>
    </location>
</feature>
<accession>A0AAW5F8U7</accession>
<dbReference type="Pfam" id="PF01476">
    <property type="entry name" value="LysM"/>
    <property type="match status" value="1"/>
</dbReference>
<evidence type="ECO:0000313" key="5">
    <source>
        <dbReference type="Proteomes" id="UP001203136"/>
    </source>
</evidence>
<organism evidence="4 5">
    <name type="scientific">Clostridium symbiosum</name>
    <name type="common">Bacteroides symbiosus</name>
    <dbReference type="NCBI Taxonomy" id="1512"/>
    <lineage>
        <taxon>Bacteria</taxon>
        <taxon>Bacillati</taxon>
        <taxon>Bacillota</taxon>
        <taxon>Clostridia</taxon>
        <taxon>Lachnospirales</taxon>
        <taxon>Lachnospiraceae</taxon>
        <taxon>Otoolea</taxon>
    </lineage>
</organism>
<dbReference type="PROSITE" id="PS51782">
    <property type="entry name" value="LYSM"/>
    <property type="match status" value="1"/>
</dbReference>
<dbReference type="RefSeq" id="WP_138341289.1">
    <property type="nucleotide sequence ID" value="NZ_JADMPE010000023.1"/>
</dbReference>
<feature type="compositionally biased region" description="Low complexity" evidence="1">
    <location>
        <begin position="418"/>
        <end position="432"/>
    </location>
</feature>